<protein>
    <submittedName>
        <fullName evidence="1">DUF503 domain-containing protein</fullName>
    </submittedName>
</protein>
<dbReference type="PANTHER" id="PTHR36441:SF1">
    <property type="entry name" value="DUF503 DOMAIN-CONTAINING PROTEIN"/>
    <property type="match status" value="1"/>
</dbReference>
<evidence type="ECO:0000313" key="1">
    <source>
        <dbReference type="EMBL" id="GAA0461594.1"/>
    </source>
</evidence>
<dbReference type="Pfam" id="PF04456">
    <property type="entry name" value="DUF503"/>
    <property type="match status" value="1"/>
</dbReference>
<organism evidence="1 2">
    <name type="scientific">Alkalibacillus silvisoli</name>
    <dbReference type="NCBI Taxonomy" id="392823"/>
    <lineage>
        <taxon>Bacteria</taxon>
        <taxon>Bacillati</taxon>
        <taxon>Bacillota</taxon>
        <taxon>Bacilli</taxon>
        <taxon>Bacillales</taxon>
        <taxon>Bacillaceae</taxon>
        <taxon>Alkalibacillus</taxon>
    </lineage>
</organism>
<sequence>MIGYVYIECFLYDVHSLKEKRSIIKQVTNQVTKKFNVSMTEIEYHDTWQRAAFGVAVVSREKVKAEQILQQAVRLIDSSTDLDTTIIEYEWL</sequence>
<dbReference type="Proteomes" id="UP001500740">
    <property type="component" value="Unassembled WGS sequence"/>
</dbReference>
<comment type="caution">
    <text evidence="1">The sequence shown here is derived from an EMBL/GenBank/DDBJ whole genome shotgun (WGS) entry which is preliminary data.</text>
</comment>
<dbReference type="InterPro" id="IPR036746">
    <property type="entry name" value="TT1725-like_sf"/>
</dbReference>
<accession>A0ABN0ZWS8</accession>
<keyword evidence="2" id="KW-1185">Reference proteome</keyword>
<reference evidence="1 2" key="1">
    <citation type="journal article" date="2019" name="Int. J. Syst. Evol. Microbiol.">
        <title>The Global Catalogue of Microorganisms (GCM) 10K type strain sequencing project: providing services to taxonomists for standard genome sequencing and annotation.</title>
        <authorList>
            <consortium name="The Broad Institute Genomics Platform"/>
            <consortium name="The Broad Institute Genome Sequencing Center for Infectious Disease"/>
            <person name="Wu L."/>
            <person name="Ma J."/>
        </authorList>
    </citation>
    <scope>NUCLEOTIDE SEQUENCE [LARGE SCALE GENOMIC DNA]</scope>
    <source>
        <strain evidence="1 2">JCM 14193</strain>
    </source>
</reference>
<dbReference type="SUPFAM" id="SSF103007">
    <property type="entry name" value="Hypothetical protein TT1725"/>
    <property type="match status" value="1"/>
</dbReference>
<proteinExistence type="predicted"/>
<dbReference type="InterPro" id="IPR007546">
    <property type="entry name" value="DUF503"/>
</dbReference>
<name>A0ABN0ZWS8_9BACI</name>
<gene>
    <name evidence="1" type="ORF">GCM10008935_16300</name>
</gene>
<dbReference type="RefSeq" id="WP_343783005.1">
    <property type="nucleotide sequence ID" value="NZ_BAAACZ010000011.1"/>
</dbReference>
<dbReference type="Gene3D" id="3.30.70.1120">
    <property type="entry name" value="TT1725-like"/>
    <property type="match status" value="1"/>
</dbReference>
<dbReference type="PANTHER" id="PTHR36441">
    <property type="entry name" value="HYPOTHETICAL CYTOSOLIC PROTEIN"/>
    <property type="match status" value="1"/>
</dbReference>
<dbReference type="EMBL" id="BAAACZ010000011">
    <property type="protein sequence ID" value="GAA0461594.1"/>
    <property type="molecule type" value="Genomic_DNA"/>
</dbReference>
<evidence type="ECO:0000313" key="2">
    <source>
        <dbReference type="Proteomes" id="UP001500740"/>
    </source>
</evidence>